<dbReference type="InterPro" id="IPR004843">
    <property type="entry name" value="Calcineurin-like_PHP"/>
</dbReference>
<evidence type="ECO:0000259" key="1">
    <source>
        <dbReference type="Pfam" id="PF00149"/>
    </source>
</evidence>
<dbReference type="SUPFAM" id="SSF56300">
    <property type="entry name" value="Metallo-dependent phosphatases"/>
    <property type="match status" value="1"/>
</dbReference>
<reference evidence="2" key="1">
    <citation type="journal article" date="2015" name="Nature">
        <title>Complex archaea that bridge the gap between prokaryotes and eukaryotes.</title>
        <authorList>
            <person name="Spang A."/>
            <person name="Saw J.H."/>
            <person name="Jorgensen S.L."/>
            <person name="Zaremba-Niedzwiedzka K."/>
            <person name="Martijn J."/>
            <person name="Lind A.E."/>
            <person name="van Eijk R."/>
            <person name="Schleper C."/>
            <person name="Guy L."/>
            <person name="Ettema T.J."/>
        </authorList>
    </citation>
    <scope>NUCLEOTIDE SEQUENCE</scope>
</reference>
<proteinExistence type="predicted"/>
<evidence type="ECO:0000313" key="2">
    <source>
        <dbReference type="EMBL" id="KKK85843.1"/>
    </source>
</evidence>
<dbReference type="InterPro" id="IPR029052">
    <property type="entry name" value="Metallo-depent_PP-like"/>
</dbReference>
<organism evidence="2">
    <name type="scientific">marine sediment metagenome</name>
    <dbReference type="NCBI Taxonomy" id="412755"/>
    <lineage>
        <taxon>unclassified sequences</taxon>
        <taxon>metagenomes</taxon>
        <taxon>ecological metagenomes</taxon>
    </lineage>
</organism>
<feature type="domain" description="Calcineurin-like phosphoesterase" evidence="1">
    <location>
        <begin position="19"/>
        <end position="183"/>
    </location>
</feature>
<feature type="non-terminal residue" evidence="2">
    <location>
        <position position="1"/>
    </location>
</feature>
<gene>
    <name evidence="2" type="ORF">LCGC14_2769170</name>
</gene>
<dbReference type="GO" id="GO:0016787">
    <property type="term" value="F:hydrolase activity"/>
    <property type="evidence" value="ECO:0007669"/>
    <property type="project" value="InterPro"/>
</dbReference>
<protein>
    <recommendedName>
        <fullName evidence="1">Calcineurin-like phosphoesterase domain-containing protein</fullName>
    </recommendedName>
</protein>
<accession>A0A0F8YWN9</accession>
<sequence length="249" mass="28597">EQTKYVRVTIPKRFKDIEIVMLTDVQFGHVSCKLDKVREHIKWIHDEPRRFVLFGGDMIDAATSLSVASPYENRVNPFEQVVQFVDLVMPIRDRILGYVGGNHEHRTKKLGDFSLGSFIATYLQIPYSHGKQVIDINYGKHKKFLIDLWHGGGSSRTKGAKAQMLHRFMQQGDSQLYLCGHLHDVVLLFDWRQKRHNGGIKLEKIAGVMSSSFLDYWNTYAEIAGLPPSDTMMARVILEANGHWEVTLR</sequence>
<comment type="caution">
    <text evidence="2">The sequence shown here is derived from an EMBL/GenBank/DDBJ whole genome shotgun (WGS) entry which is preliminary data.</text>
</comment>
<dbReference type="AlphaFoldDB" id="A0A0F8YWN9"/>
<dbReference type="Pfam" id="PF00149">
    <property type="entry name" value="Metallophos"/>
    <property type="match status" value="1"/>
</dbReference>
<name>A0A0F8YWN9_9ZZZZ</name>
<dbReference type="EMBL" id="LAZR01051123">
    <property type="protein sequence ID" value="KKK85843.1"/>
    <property type="molecule type" value="Genomic_DNA"/>
</dbReference>